<dbReference type="PROSITE" id="PS50928">
    <property type="entry name" value="ABC_TM1"/>
    <property type="match status" value="1"/>
</dbReference>
<dbReference type="CDD" id="cd06261">
    <property type="entry name" value="TM_PBP2"/>
    <property type="match status" value="1"/>
</dbReference>
<keyword evidence="4" id="KW-0029">Amino-acid transport</keyword>
<dbReference type="InterPro" id="IPR000515">
    <property type="entry name" value="MetI-like"/>
</dbReference>
<evidence type="ECO:0000256" key="1">
    <source>
        <dbReference type="ARBA" id="ARBA00004141"/>
    </source>
</evidence>
<dbReference type="Pfam" id="PF00528">
    <property type="entry name" value="BPD_transp_1"/>
    <property type="match status" value="1"/>
</dbReference>
<evidence type="ECO:0000256" key="5">
    <source>
        <dbReference type="ARBA" id="ARBA00022989"/>
    </source>
</evidence>
<comment type="similarity">
    <text evidence="2">Belongs to the binding-protein-dependent transport system permease family. HisMQ subfamily.</text>
</comment>
<comment type="subcellular location">
    <subcellularLocation>
        <location evidence="7">Cell membrane</location>
        <topology evidence="7">Multi-pass membrane protein</topology>
    </subcellularLocation>
    <subcellularLocation>
        <location evidence="1">Membrane</location>
        <topology evidence="1">Multi-pass membrane protein</topology>
    </subcellularLocation>
</comment>
<dbReference type="PANTHER" id="PTHR30614:SF20">
    <property type="entry name" value="GLUTAMINE TRANSPORT SYSTEM PERMEASE PROTEIN GLNP"/>
    <property type="match status" value="1"/>
</dbReference>
<dbReference type="InterPro" id="IPR035906">
    <property type="entry name" value="MetI-like_sf"/>
</dbReference>
<accession>U2FLE2</accession>
<keyword evidence="5 7" id="KW-1133">Transmembrane helix</keyword>
<dbReference type="eggNOG" id="COG0765">
    <property type="taxonomic scope" value="Bacteria"/>
</dbReference>
<reference evidence="9 10" key="2">
    <citation type="journal article" date="2013" name="PLoS ONE">
        <title>INDIGO - INtegrated Data Warehouse of MIcrobial GenOmes with Examples from the Red Sea Extremophiles.</title>
        <authorList>
            <person name="Alam I."/>
            <person name="Antunes A."/>
            <person name="Kamau A.A."/>
            <person name="Ba Alawi W."/>
            <person name="Kalkatawi M."/>
            <person name="Stingl U."/>
            <person name="Bajic V.B."/>
        </authorList>
    </citation>
    <scope>NUCLEOTIDE SEQUENCE [LARGE SCALE GENOMIC DNA]</scope>
    <source>
        <strain evidence="9 10">SSD-17B</strain>
    </source>
</reference>
<dbReference type="SUPFAM" id="SSF161098">
    <property type="entry name" value="MetI-like"/>
    <property type="match status" value="1"/>
</dbReference>
<gene>
    <name evidence="9" type="primary">glnH</name>
    <name evidence="9" type="ORF">HLPCO_001918</name>
</gene>
<evidence type="ECO:0000256" key="3">
    <source>
        <dbReference type="ARBA" id="ARBA00022692"/>
    </source>
</evidence>
<dbReference type="AlphaFoldDB" id="U2FLE2"/>
<keyword evidence="10" id="KW-1185">Reference proteome</keyword>
<dbReference type="Proteomes" id="UP000005707">
    <property type="component" value="Unassembled WGS sequence"/>
</dbReference>
<dbReference type="Gene3D" id="1.10.3720.10">
    <property type="entry name" value="MetI-like"/>
    <property type="match status" value="1"/>
</dbReference>
<name>U2FLE2_9MOLU</name>
<dbReference type="InParanoid" id="U2FLE2"/>
<evidence type="ECO:0000313" key="9">
    <source>
        <dbReference type="EMBL" id="ERJ12004.1"/>
    </source>
</evidence>
<feature type="domain" description="ABC transmembrane type-1" evidence="8">
    <location>
        <begin position="61"/>
        <end position="269"/>
    </location>
</feature>
<dbReference type="GO" id="GO:0006865">
    <property type="term" value="P:amino acid transport"/>
    <property type="evidence" value="ECO:0007669"/>
    <property type="project" value="UniProtKB-KW"/>
</dbReference>
<dbReference type="STRING" id="1033810.HLPCO_001918"/>
<evidence type="ECO:0000259" key="8">
    <source>
        <dbReference type="PROSITE" id="PS50928"/>
    </source>
</evidence>
<evidence type="ECO:0000256" key="7">
    <source>
        <dbReference type="RuleBase" id="RU363032"/>
    </source>
</evidence>
<dbReference type="PANTHER" id="PTHR30614">
    <property type="entry name" value="MEMBRANE COMPONENT OF AMINO ACID ABC TRANSPORTER"/>
    <property type="match status" value="1"/>
</dbReference>
<feature type="transmembrane region" description="Helical" evidence="7">
    <location>
        <begin position="224"/>
        <end position="245"/>
    </location>
</feature>
<evidence type="ECO:0000256" key="6">
    <source>
        <dbReference type="ARBA" id="ARBA00023136"/>
    </source>
</evidence>
<dbReference type="OrthoDB" id="9774451at2"/>
<sequence>MLYALTSKTINMGISERISDWFHAFFEQLFPFLYTDQVPEDFFKAVLYLAIKFRSMFFEGTMYTLLIALTGTLLGLIIAVLIVPLKIQVISKRDDLVTSTVKKIGVIFSTVYVDILRGTPMIVQAVVFYYGSIGLGLRIVTGFGTTYDKLLYGIIIVSINTSAYIIEVLRGSINAIDKGQMEAARSIGMTRWQAMMNIIIPQALKNSVPAIGNEFVINIKDTSVLMIIPIAELFFMTTRVNGVYYRQTEGFFIATIIYLILTLTTTRLLYFISSKIGVSKGDSYPTSQSFIKKVFNRGGINANTKS</sequence>
<dbReference type="GO" id="GO:0005886">
    <property type="term" value="C:plasma membrane"/>
    <property type="evidence" value="ECO:0007669"/>
    <property type="project" value="UniProtKB-SubCell"/>
</dbReference>
<dbReference type="GO" id="GO:0055085">
    <property type="term" value="P:transmembrane transport"/>
    <property type="evidence" value="ECO:0007669"/>
    <property type="project" value="InterPro"/>
</dbReference>
<keyword evidence="3 7" id="KW-0812">Transmembrane</keyword>
<proteinExistence type="inferred from homology"/>
<dbReference type="InterPro" id="IPR043429">
    <property type="entry name" value="ArtM/GltK/GlnP/TcyL/YhdX-like"/>
</dbReference>
<protein>
    <submittedName>
        <fullName evidence="9">ABC transporter substrate binding protein-glutamine transport</fullName>
    </submittedName>
</protein>
<dbReference type="EMBL" id="AFNU02000006">
    <property type="protein sequence ID" value="ERJ12004.1"/>
    <property type="molecule type" value="Genomic_DNA"/>
</dbReference>
<feature type="transmembrane region" description="Helical" evidence="7">
    <location>
        <begin position="150"/>
        <end position="169"/>
    </location>
</feature>
<feature type="transmembrane region" description="Helical" evidence="7">
    <location>
        <begin position="62"/>
        <end position="83"/>
    </location>
</feature>
<dbReference type="RefSeq" id="WP_008827389.1">
    <property type="nucleotide sequence ID" value="NZ_AFNU02000006.1"/>
</dbReference>
<keyword evidence="7" id="KW-0813">Transport</keyword>
<comment type="caution">
    <text evidence="9">The sequence shown here is derived from an EMBL/GenBank/DDBJ whole genome shotgun (WGS) entry which is preliminary data.</text>
</comment>
<reference evidence="9 10" key="1">
    <citation type="journal article" date="2011" name="J. Bacteriol.">
        <title>Genome sequence of Haloplasma contractile, an unusual contractile bacterium from a deep-sea anoxic brine lake.</title>
        <authorList>
            <person name="Antunes A."/>
            <person name="Alam I."/>
            <person name="El Dorry H."/>
            <person name="Siam R."/>
            <person name="Robertson A."/>
            <person name="Bajic V.B."/>
            <person name="Stingl U."/>
        </authorList>
    </citation>
    <scope>NUCLEOTIDE SEQUENCE [LARGE SCALE GENOMIC DNA]</scope>
    <source>
        <strain evidence="9 10">SSD-17B</strain>
    </source>
</reference>
<evidence type="ECO:0000313" key="10">
    <source>
        <dbReference type="Proteomes" id="UP000005707"/>
    </source>
</evidence>
<evidence type="ECO:0000256" key="4">
    <source>
        <dbReference type="ARBA" id="ARBA00022970"/>
    </source>
</evidence>
<keyword evidence="6 7" id="KW-0472">Membrane</keyword>
<feature type="transmembrane region" description="Helical" evidence="7">
    <location>
        <begin position="251"/>
        <end position="270"/>
    </location>
</feature>
<evidence type="ECO:0000256" key="2">
    <source>
        <dbReference type="ARBA" id="ARBA00010072"/>
    </source>
</evidence>
<organism evidence="9 10">
    <name type="scientific">Haloplasma contractile SSD-17B</name>
    <dbReference type="NCBI Taxonomy" id="1033810"/>
    <lineage>
        <taxon>Bacteria</taxon>
        <taxon>Bacillati</taxon>
        <taxon>Mycoplasmatota</taxon>
        <taxon>Mollicutes</taxon>
        <taxon>Haloplasmatales</taxon>
        <taxon>Haloplasmataceae</taxon>
        <taxon>Haloplasma</taxon>
    </lineage>
</organism>